<comment type="caution">
    <text evidence="2">The sequence shown here is derived from an EMBL/GenBank/DDBJ whole genome shotgun (WGS) entry which is preliminary data.</text>
</comment>
<evidence type="ECO:0000256" key="1">
    <source>
        <dbReference type="SAM" id="MobiDB-lite"/>
    </source>
</evidence>
<sequence length="155" mass="17775">MQPLIDILANFEAIVREIRSQCVQRPSSADVGKKMVYISQNIQLQVYESITSRESDWISQTKCTADSTGKIDLRYANTSKKEKKKEAFKKRRENRRKESKSLVQAHCTPVPVDLKFRSQASWLLPRFAAGDETFRSSCWFITVAPKCIGRINSTK</sequence>
<evidence type="ECO:0000313" key="2">
    <source>
        <dbReference type="EMBL" id="KAH1164938.1"/>
    </source>
</evidence>
<dbReference type="AlphaFoldDB" id="A0A9D4ANV5"/>
<feature type="region of interest" description="Disordered" evidence="1">
    <location>
        <begin position="82"/>
        <end position="102"/>
    </location>
</feature>
<evidence type="ECO:0000313" key="3">
    <source>
        <dbReference type="Proteomes" id="UP000827986"/>
    </source>
</evidence>
<gene>
    <name evidence="2" type="ORF">KIL84_022497</name>
</gene>
<dbReference type="Proteomes" id="UP000827986">
    <property type="component" value="Unassembled WGS sequence"/>
</dbReference>
<protein>
    <submittedName>
        <fullName evidence="2">Uncharacterized protein</fullName>
    </submittedName>
</protein>
<keyword evidence="3" id="KW-1185">Reference proteome</keyword>
<reference evidence="2" key="1">
    <citation type="submission" date="2021-09" db="EMBL/GenBank/DDBJ databases">
        <title>The genome of Mauremys mutica provides insights into the evolution of semi-aquatic lifestyle.</title>
        <authorList>
            <person name="Gong S."/>
            <person name="Gao Y."/>
        </authorList>
    </citation>
    <scope>NUCLEOTIDE SEQUENCE</scope>
    <source>
        <strain evidence="2">MM-2020</strain>
        <tissue evidence="2">Muscle</tissue>
    </source>
</reference>
<accession>A0A9D4ANV5</accession>
<dbReference type="EMBL" id="JAHDVG010000488">
    <property type="protein sequence ID" value="KAH1164938.1"/>
    <property type="molecule type" value="Genomic_DNA"/>
</dbReference>
<proteinExistence type="predicted"/>
<name>A0A9D4ANV5_9SAUR</name>
<organism evidence="2 3">
    <name type="scientific">Mauremys mutica</name>
    <name type="common">yellowpond turtle</name>
    <dbReference type="NCBI Taxonomy" id="74926"/>
    <lineage>
        <taxon>Eukaryota</taxon>
        <taxon>Metazoa</taxon>
        <taxon>Chordata</taxon>
        <taxon>Craniata</taxon>
        <taxon>Vertebrata</taxon>
        <taxon>Euteleostomi</taxon>
        <taxon>Archelosauria</taxon>
        <taxon>Testudinata</taxon>
        <taxon>Testudines</taxon>
        <taxon>Cryptodira</taxon>
        <taxon>Durocryptodira</taxon>
        <taxon>Testudinoidea</taxon>
        <taxon>Geoemydidae</taxon>
        <taxon>Geoemydinae</taxon>
        <taxon>Mauremys</taxon>
    </lineage>
</organism>
<feature type="compositionally biased region" description="Basic residues" evidence="1">
    <location>
        <begin position="82"/>
        <end position="94"/>
    </location>
</feature>